<feature type="compositionally biased region" description="Polar residues" evidence="1">
    <location>
        <begin position="302"/>
        <end position="312"/>
    </location>
</feature>
<proteinExistence type="predicted"/>
<name>A0A8H3F6F4_9LECA</name>
<sequence length="1125" mass="125122">MSSTSDGIHEASSSPENRTALVKDQYAASSSHRSSYHDRSFSGNDEYRTADQIDGHISHDRAPVDRRVSRSKGFLLDADIRRQSLDGSDARYEGSKRASVRTASSKGKSRANRRSLLGVDVMNIEDEKAKEQDTASHGKASTYEKIQGKHDILANTDQAQIVNLALNLSESRRRHFSSNRIPSVNETSMRLLPKTITSPLLVTPSSIVSQPRQLRSASARSSADIFLSPPNSHSSQASSYSPGRLNLDSNSSPRMFGLSNLEAAEEFSTSEATLLRVQKAKESLELSYEYRRLLQYLPKLPISSNTRSQSGSKGMALTNGESSLGRDYNTLQYIRNRKIRRRQNEPLNAAGQGWKHVEVVRQWIDDVSDERDKRVSSTNGRYPLPQFPPTTSGTDFSSQTADSTLSDSGSVDVLSEETRPRVDWMIEPWNLLADAYWLEHGNNRQLIEDSKSRKIYPSTLSAPIDLRKEAVRASMRRSSSIPRSVRSSNSIVSLESSKQDGVSIKRGRQLHTRHHSIESSRGFSGSRDRKGAWRRFIGSQSPSSTDESVSGTQQARPYRTGQMSTKENQEILILERQIKALMAQRQRIKANSQDNNTKRPFDDQALEGMSSRPSSSGDPSSVSLEKDLSLHLGLVERSREMQPRRFSANLGNGLKHTLDSPSIAINISPPRSRSRGVHHSNKTSIGNAATSLPNCEDDAKLSPKSAHRLRRGSDAGNEFKSRNSKDFESRVQGLLKGTKIIDKVSQPVTKVSNLIWKRDDQSQSRVHSPAASSYDGSDAEDLAALGGMNGNGDSTLQANGQYRAIKLPSFSSPSRGRPRGQSSEIATSNTNTAVSVSDKNGLSASQNLNIETAPASPASQLVQSSEKSSSLPELATENVAVRQRSIQRRHAITRLGGDMTPTNSALAQKQVSWPDKDSLRWLNVTQRLLSPVNRTIHPKDVVALRALTQCTLLTSNNILHQNQDMTYSSKPKNGRSVHAAVRCQILRSTSLLQEILGQNSTIRTSLSTISQTTIPEIHSSLIKIETYILDTMTPIVRTAGDNADKLSAELATTRTLEVKKLNDELDFISRRRRRKFRWLRRSLYWGLEWTLLGLMWWAWLIVVCLRLIRGVFRVTRALVAWLLWL</sequence>
<feature type="compositionally biased region" description="Basic residues" evidence="1">
    <location>
        <begin position="672"/>
        <end position="681"/>
    </location>
</feature>
<keyword evidence="2" id="KW-0472">Membrane</keyword>
<dbReference type="PANTHER" id="PTHR38426">
    <property type="entry name" value="MAINTENANCE OF TELOMERE CAPPING PROTEIN 4"/>
    <property type="match status" value="1"/>
</dbReference>
<feature type="compositionally biased region" description="Polar residues" evidence="1">
    <location>
        <begin position="824"/>
        <end position="838"/>
    </location>
</feature>
<feature type="region of interest" description="Disordered" evidence="1">
    <location>
        <begin position="473"/>
        <end position="564"/>
    </location>
</feature>
<accession>A0A8H3F6F4</accession>
<gene>
    <name evidence="3" type="ORF">GOMPHAMPRED_001016</name>
</gene>
<evidence type="ECO:0000256" key="2">
    <source>
        <dbReference type="SAM" id="Phobius"/>
    </source>
</evidence>
<protein>
    <submittedName>
        <fullName evidence="3">Uncharacterized protein</fullName>
    </submittedName>
</protein>
<dbReference type="OrthoDB" id="310895at2759"/>
<feature type="compositionally biased region" description="Polar residues" evidence="1">
    <location>
        <begin position="1"/>
        <end position="17"/>
    </location>
</feature>
<feature type="compositionally biased region" description="Basic and acidic residues" evidence="1">
    <location>
        <begin position="87"/>
        <end position="96"/>
    </location>
</feature>
<feature type="region of interest" description="Disordered" evidence="1">
    <location>
        <begin position="854"/>
        <end position="874"/>
    </location>
</feature>
<feature type="compositionally biased region" description="Low complexity" evidence="1">
    <location>
        <begin position="473"/>
        <end position="496"/>
    </location>
</feature>
<feature type="compositionally biased region" description="Low complexity" evidence="1">
    <location>
        <begin position="808"/>
        <end position="823"/>
    </location>
</feature>
<feature type="compositionally biased region" description="Basic residues" evidence="1">
    <location>
        <begin position="505"/>
        <end position="514"/>
    </location>
</feature>
<feature type="compositionally biased region" description="Polar residues" evidence="1">
    <location>
        <begin position="763"/>
        <end position="775"/>
    </location>
</feature>
<feature type="compositionally biased region" description="Polar residues" evidence="1">
    <location>
        <begin position="661"/>
        <end position="671"/>
    </location>
</feature>
<feature type="transmembrane region" description="Helical" evidence="2">
    <location>
        <begin position="1083"/>
        <end position="1108"/>
    </location>
</feature>
<feature type="region of interest" description="Disordered" evidence="1">
    <location>
        <begin position="302"/>
        <end position="322"/>
    </location>
</feature>
<keyword evidence="2" id="KW-0812">Transmembrane</keyword>
<organism evidence="3 4">
    <name type="scientific">Gomphillus americanus</name>
    <dbReference type="NCBI Taxonomy" id="1940652"/>
    <lineage>
        <taxon>Eukaryota</taxon>
        <taxon>Fungi</taxon>
        <taxon>Dikarya</taxon>
        <taxon>Ascomycota</taxon>
        <taxon>Pezizomycotina</taxon>
        <taxon>Lecanoromycetes</taxon>
        <taxon>OSLEUM clade</taxon>
        <taxon>Ostropomycetidae</taxon>
        <taxon>Ostropales</taxon>
        <taxon>Graphidaceae</taxon>
        <taxon>Gomphilloideae</taxon>
        <taxon>Gomphillus</taxon>
    </lineage>
</organism>
<feature type="compositionally biased region" description="Basic and acidic residues" evidence="1">
    <location>
        <begin position="711"/>
        <end position="727"/>
    </location>
</feature>
<feature type="compositionally biased region" description="Low complexity" evidence="1">
    <location>
        <begin position="859"/>
        <end position="874"/>
    </location>
</feature>
<dbReference type="InterPro" id="IPR038769">
    <property type="entry name" value="MTC4"/>
</dbReference>
<keyword evidence="2" id="KW-1133">Transmembrane helix</keyword>
<comment type="caution">
    <text evidence="3">The sequence shown here is derived from an EMBL/GenBank/DDBJ whole genome shotgun (WGS) entry which is preliminary data.</text>
</comment>
<feature type="compositionally biased region" description="Basic and acidic residues" evidence="1">
    <location>
        <begin position="35"/>
        <end position="65"/>
    </location>
</feature>
<feature type="compositionally biased region" description="Polar residues" evidence="1">
    <location>
        <begin position="538"/>
        <end position="564"/>
    </location>
</feature>
<evidence type="ECO:0000313" key="4">
    <source>
        <dbReference type="Proteomes" id="UP000664169"/>
    </source>
</evidence>
<feature type="region of interest" description="Disordered" evidence="1">
    <location>
        <begin position="661"/>
        <end position="727"/>
    </location>
</feature>
<feature type="region of interest" description="Disordered" evidence="1">
    <location>
        <begin position="586"/>
        <end position="625"/>
    </location>
</feature>
<feature type="region of interest" description="Disordered" evidence="1">
    <location>
        <begin position="220"/>
        <end position="251"/>
    </location>
</feature>
<dbReference type="AlphaFoldDB" id="A0A8H3F6F4"/>
<feature type="region of interest" description="Disordered" evidence="1">
    <location>
        <begin position="1"/>
        <end position="65"/>
    </location>
</feature>
<feature type="compositionally biased region" description="Low complexity" evidence="1">
    <location>
        <begin position="610"/>
        <end position="623"/>
    </location>
</feature>
<feature type="region of interest" description="Disordered" evidence="1">
    <location>
        <begin position="807"/>
        <end position="838"/>
    </location>
</feature>
<dbReference type="PANTHER" id="PTHR38426:SF1">
    <property type="entry name" value="MAINTENANCE OF TELOMERE CAPPING PROTEIN 4"/>
    <property type="match status" value="1"/>
</dbReference>
<feature type="region of interest" description="Disordered" evidence="1">
    <location>
        <begin position="371"/>
        <end position="412"/>
    </location>
</feature>
<reference evidence="3" key="1">
    <citation type="submission" date="2021-03" db="EMBL/GenBank/DDBJ databases">
        <authorList>
            <person name="Tagirdzhanova G."/>
        </authorList>
    </citation>
    <scope>NUCLEOTIDE SEQUENCE</scope>
</reference>
<feature type="region of interest" description="Disordered" evidence="1">
    <location>
        <begin position="87"/>
        <end position="114"/>
    </location>
</feature>
<keyword evidence="4" id="KW-1185">Reference proteome</keyword>
<feature type="region of interest" description="Disordered" evidence="1">
    <location>
        <begin position="759"/>
        <end position="778"/>
    </location>
</feature>
<feature type="compositionally biased region" description="Polar residues" evidence="1">
    <location>
        <begin position="682"/>
        <end position="693"/>
    </location>
</feature>
<feature type="compositionally biased region" description="Low complexity" evidence="1">
    <location>
        <begin position="220"/>
        <end position="242"/>
    </location>
</feature>
<dbReference type="EMBL" id="CAJPDQ010000011">
    <property type="protein sequence ID" value="CAF9916468.1"/>
    <property type="molecule type" value="Genomic_DNA"/>
</dbReference>
<feature type="compositionally biased region" description="Polar residues" evidence="1">
    <location>
        <begin position="389"/>
        <end position="409"/>
    </location>
</feature>
<dbReference type="Proteomes" id="UP000664169">
    <property type="component" value="Unassembled WGS sequence"/>
</dbReference>
<evidence type="ECO:0000256" key="1">
    <source>
        <dbReference type="SAM" id="MobiDB-lite"/>
    </source>
</evidence>
<evidence type="ECO:0000313" key="3">
    <source>
        <dbReference type="EMBL" id="CAF9916468.1"/>
    </source>
</evidence>